<keyword evidence="2" id="KW-1133">Transmembrane helix</keyword>
<name>A0ABU0J9Z7_9HYPH</name>
<keyword evidence="2" id="KW-0812">Transmembrane</keyword>
<evidence type="ECO:0000256" key="2">
    <source>
        <dbReference type="SAM" id="Phobius"/>
    </source>
</evidence>
<dbReference type="EMBL" id="JAUSVX010000008">
    <property type="protein sequence ID" value="MDQ0471078.1"/>
    <property type="molecule type" value="Genomic_DNA"/>
</dbReference>
<dbReference type="PANTHER" id="PTHR33219">
    <property type="entry name" value="YLMG HOMOLOG PROTEIN 2, CHLOROPLASTIC"/>
    <property type="match status" value="1"/>
</dbReference>
<feature type="transmembrane region" description="Helical" evidence="2">
    <location>
        <begin position="69"/>
        <end position="92"/>
    </location>
</feature>
<sequence length="96" mass="11152">MRALLDVVLAVLDFYQYVLIAAAVMSWLIAFNVVNLRNQFVSVVYDTLYRLTEPLLAPIRRRLPPFGGLDLSFIVLFLLVILVQRVIIYYIYPNVF</sequence>
<keyword evidence="2" id="KW-0472">Membrane</keyword>
<gene>
    <name evidence="3" type="ORF">QO011_004101</name>
</gene>
<protein>
    <submittedName>
        <fullName evidence="3">YggT family protein</fullName>
    </submittedName>
</protein>
<comment type="caution">
    <text evidence="3">The sequence shown here is derived from an EMBL/GenBank/DDBJ whole genome shotgun (WGS) entry which is preliminary data.</text>
</comment>
<proteinExistence type="inferred from homology"/>
<dbReference type="Pfam" id="PF02325">
    <property type="entry name" value="CCB3_YggT"/>
    <property type="match status" value="1"/>
</dbReference>
<dbReference type="Proteomes" id="UP001242480">
    <property type="component" value="Unassembled WGS sequence"/>
</dbReference>
<organism evidence="3 4">
    <name type="scientific">Labrys wisconsinensis</name>
    <dbReference type="NCBI Taxonomy" id="425677"/>
    <lineage>
        <taxon>Bacteria</taxon>
        <taxon>Pseudomonadati</taxon>
        <taxon>Pseudomonadota</taxon>
        <taxon>Alphaproteobacteria</taxon>
        <taxon>Hyphomicrobiales</taxon>
        <taxon>Xanthobacteraceae</taxon>
        <taxon>Labrys</taxon>
    </lineage>
</organism>
<accession>A0ABU0J9Z7</accession>
<feature type="transmembrane region" description="Helical" evidence="2">
    <location>
        <begin position="14"/>
        <end position="34"/>
    </location>
</feature>
<comment type="similarity">
    <text evidence="1">Belongs to the YggT family.</text>
</comment>
<keyword evidence="4" id="KW-1185">Reference proteome</keyword>
<evidence type="ECO:0000256" key="1">
    <source>
        <dbReference type="ARBA" id="ARBA00010894"/>
    </source>
</evidence>
<dbReference type="RefSeq" id="WP_307275674.1">
    <property type="nucleotide sequence ID" value="NZ_JAUSVX010000008.1"/>
</dbReference>
<dbReference type="PANTHER" id="PTHR33219:SF14">
    <property type="entry name" value="PROTEIN COFACTOR ASSEMBLY OF COMPLEX C SUBUNIT B CCB3, CHLOROPLASTIC-RELATED"/>
    <property type="match status" value="1"/>
</dbReference>
<evidence type="ECO:0000313" key="3">
    <source>
        <dbReference type="EMBL" id="MDQ0471078.1"/>
    </source>
</evidence>
<evidence type="ECO:0000313" key="4">
    <source>
        <dbReference type="Proteomes" id="UP001242480"/>
    </source>
</evidence>
<reference evidence="3 4" key="1">
    <citation type="submission" date="2023-07" db="EMBL/GenBank/DDBJ databases">
        <title>Genomic Encyclopedia of Type Strains, Phase IV (KMG-IV): sequencing the most valuable type-strain genomes for metagenomic binning, comparative biology and taxonomic classification.</title>
        <authorList>
            <person name="Goeker M."/>
        </authorList>
    </citation>
    <scope>NUCLEOTIDE SEQUENCE [LARGE SCALE GENOMIC DNA]</scope>
    <source>
        <strain evidence="3 4">DSM 19619</strain>
    </source>
</reference>
<dbReference type="InterPro" id="IPR003425">
    <property type="entry name" value="CCB3/YggT"/>
</dbReference>